<feature type="transmembrane region" description="Helical" evidence="5">
    <location>
        <begin position="160"/>
        <end position="177"/>
    </location>
</feature>
<reference evidence="7" key="1">
    <citation type="submission" date="2019-12" db="EMBL/GenBank/DDBJ databases">
        <title>Comparative genomics gives insights into the taxonomy of the Azoarcus-Aromatoleum group and reveals separate origins of nif in the plant-associated Azoarcus and non-plant-associated Aromatoleum sub-groups.</title>
        <authorList>
            <person name="Lafos M."/>
            <person name="Maluk M."/>
            <person name="Batista M."/>
            <person name="Junghare M."/>
            <person name="Carmona M."/>
            <person name="Faoro H."/>
            <person name="Cruz L.M."/>
            <person name="Battistoni F."/>
            <person name="De Souza E."/>
            <person name="Pedrosa F."/>
            <person name="Chen W.-M."/>
            <person name="Poole P.S."/>
            <person name="Dixon R.A."/>
            <person name="James E.K."/>
        </authorList>
    </citation>
    <scope>NUCLEOTIDE SEQUENCE</scope>
    <source>
        <strain evidence="7">NSC3</strain>
    </source>
</reference>
<protein>
    <submittedName>
        <fullName evidence="7">NnrU family protein</fullName>
    </submittedName>
</protein>
<proteinExistence type="predicted"/>
<evidence type="ECO:0000256" key="5">
    <source>
        <dbReference type="SAM" id="Phobius"/>
    </source>
</evidence>
<evidence type="ECO:0000313" key="8">
    <source>
        <dbReference type="Proteomes" id="UP000599523"/>
    </source>
</evidence>
<feature type="transmembrane region" description="Helical" evidence="5">
    <location>
        <begin position="37"/>
        <end position="59"/>
    </location>
</feature>
<dbReference type="AlphaFoldDB" id="A0A972F927"/>
<evidence type="ECO:0000313" key="7">
    <source>
        <dbReference type="EMBL" id="NMG04498.1"/>
    </source>
</evidence>
<accession>A0A972F927</accession>
<dbReference type="RefSeq" id="WP_168989166.1">
    <property type="nucleotide sequence ID" value="NZ_CAWPHM010000029.1"/>
</dbReference>
<dbReference type="Proteomes" id="UP000599523">
    <property type="component" value="Unassembled WGS sequence"/>
</dbReference>
<feature type="domain" description="NnrU" evidence="6">
    <location>
        <begin position="4"/>
        <end position="190"/>
    </location>
</feature>
<feature type="transmembrane region" description="Helical" evidence="5">
    <location>
        <begin position="113"/>
        <end position="139"/>
    </location>
</feature>
<dbReference type="InterPro" id="IPR009915">
    <property type="entry name" value="NnrU_dom"/>
</dbReference>
<gene>
    <name evidence="7" type="ORF">GPA21_16200</name>
</gene>
<evidence type="ECO:0000256" key="2">
    <source>
        <dbReference type="ARBA" id="ARBA00022692"/>
    </source>
</evidence>
<dbReference type="Pfam" id="PF07298">
    <property type="entry name" value="NnrU"/>
    <property type="match status" value="1"/>
</dbReference>
<keyword evidence="8" id="KW-1185">Reference proteome</keyword>
<comment type="subcellular location">
    <subcellularLocation>
        <location evidence="1">Membrane</location>
        <topology evidence="1">Multi-pass membrane protein</topology>
    </subcellularLocation>
</comment>
<name>A0A972F927_9RHOO</name>
<keyword evidence="3 5" id="KW-1133">Transmembrane helix</keyword>
<keyword evidence="2 5" id="KW-0812">Transmembrane</keyword>
<evidence type="ECO:0000256" key="3">
    <source>
        <dbReference type="ARBA" id="ARBA00022989"/>
    </source>
</evidence>
<evidence type="ECO:0000256" key="4">
    <source>
        <dbReference type="ARBA" id="ARBA00023136"/>
    </source>
</evidence>
<sequence>MTYLIIGLILFLATHSARIFAEEGRAQLIAERGLLKYKIAYSIVSVIGLVLIVWGYGLARYDPVYIWFPPIWTKHLAALLTLPAFILLVATYAPPSKIKALVGHPMAAGVKLWALSHLIANGTLADVLLFGSFLVWSIAAFSSARRRDRAQGVAPVQGKLLNDGIVLVAGGVLWFIFARHLHAMLFGIAPFG</sequence>
<dbReference type="GO" id="GO:0016020">
    <property type="term" value="C:membrane"/>
    <property type="evidence" value="ECO:0007669"/>
    <property type="project" value="UniProtKB-SubCell"/>
</dbReference>
<feature type="transmembrane region" description="Helical" evidence="5">
    <location>
        <begin position="71"/>
        <end position="93"/>
    </location>
</feature>
<comment type="caution">
    <text evidence="7">The sequence shown here is derived from an EMBL/GenBank/DDBJ whole genome shotgun (WGS) entry which is preliminary data.</text>
</comment>
<evidence type="ECO:0000259" key="6">
    <source>
        <dbReference type="Pfam" id="PF07298"/>
    </source>
</evidence>
<evidence type="ECO:0000256" key="1">
    <source>
        <dbReference type="ARBA" id="ARBA00004141"/>
    </source>
</evidence>
<dbReference type="EMBL" id="WTVM01000126">
    <property type="protein sequence ID" value="NMG04498.1"/>
    <property type="molecule type" value="Genomic_DNA"/>
</dbReference>
<keyword evidence="4 5" id="KW-0472">Membrane</keyword>
<organism evidence="7 8">
    <name type="scientific">Azoarcus taiwanensis</name>
    <dbReference type="NCBI Taxonomy" id="666964"/>
    <lineage>
        <taxon>Bacteria</taxon>
        <taxon>Pseudomonadati</taxon>
        <taxon>Pseudomonadota</taxon>
        <taxon>Betaproteobacteria</taxon>
        <taxon>Rhodocyclales</taxon>
        <taxon>Zoogloeaceae</taxon>
        <taxon>Azoarcus</taxon>
    </lineage>
</organism>